<dbReference type="Proteomes" id="UP000029264">
    <property type="component" value="Unassembled WGS sequence"/>
</dbReference>
<protein>
    <submittedName>
        <fullName evidence="2">Acetyltransferase</fullName>
    </submittedName>
</protein>
<reference evidence="2 3" key="1">
    <citation type="submission" date="2014-06" db="EMBL/GenBank/DDBJ databases">
        <title>Shewanella sp. YQH10.</title>
        <authorList>
            <person name="Liu Y."/>
            <person name="Zeng R."/>
        </authorList>
    </citation>
    <scope>NUCLEOTIDE SEQUENCE [LARGE SCALE GENOMIC DNA]</scope>
    <source>
        <strain evidence="2 3">YQH10</strain>
    </source>
</reference>
<sequence length="171" mass="19461">MQLIEPNVQLKAAFNRFYQDFLRWEPANAGYYAKGSDDFSGYIQQLAAEAKGERLQPEQVPCNHYWLVDQENIVGAIRLRHHIDTPYLNWEGGHIGYDVAPSQRNQGYATAMLRLVLEQAKVKGFERVLLVAEERNTASCKVIEANGGKLEAVIVGRDDPEPLVRYWISLI</sequence>
<dbReference type="PANTHER" id="PTHR39173">
    <property type="entry name" value="ACETYLTRANSFERASE"/>
    <property type="match status" value="1"/>
</dbReference>
<name>A0A094JD97_9GAMM</name>
<dbReference type="PROSITE" id="PS51186">
    <property type="entry name" value="GNAT"/>
    <property type="match status" value="1"/>
</dbReference>
<gene>
    <name evidence="2" type="ORF">HR45_08305</name>
</gene>
<dbReference type="InterPro" id="IPR016181">
    <property type="entry name" value="Acyl_CoA_acyltransferase"/>
</dbReference>
<dbReference type="InterPro" id="IPR000182">
    <property type="entry name" value="GNAT_dom"/>
</dbReference>
<dbReference type="EMBL" id="JPEO01000004">
    <property type="protein sequence ID" value="KFZ37845.1"/>
    <property type="molecule type" value="Genomic_DNA"/>
</dbReference>
<comment type="caution">
    <text evidence="2">The sequence shown here is derived from an EMBL/GenBank/DDBJ whole genome shotgun (WGS) entry which is preliminary data.</text>
</comment>
<accession>A0A094JD97</accession>
<organism evidence="2 3">
    <name type="scientific">Shewanella mangrovi</name>
    <dbReference type="NCBI Taxonomy" id="1515746"/>
    <lineage>
        <taxon>Bacteria</taxon>
        <taxon>Pseudomonadati</taxon>
        <taxon>Pseudomonadota</taxon>
        <taxon>Gammaproteobacteria</taxon>
        <taxon>Alteromonadales</taxon>
        <taxon>Shewanellaceae</taxon>
        <taxon>Shewanella</taxon>
    </lineage>
</organism>
<dbReference type="RefSeq" id="WP_037441743.1">
    <property type="nucleotide sequence ID" value="NZ_JPEO01000004.1"/>
</dbReference>
<dbReference type="OrthoDB" id="9797989at2"/>
<dbReference type="CDD" id="cd04301">
    <property type="entry name" value="NAT_SF"/>
    <property type="match status" value="1"/>
</dbReference>
<dbReference type="eggNOG" id="COG3981">
    <property type="taxonomic scope" value="Bacteria"/>
</dbReference>
<dbReference type="AlphaFoldDB" id="A0A094JD97"/>
<evidence type="ECO:0000313" key="2">
    <source>
        <dbReference type="EMBL" id="KFZ37845.1"/>
    </source>
</evidence>
<dbReference type="Gene3D" id="3.40.630.30">
    <property type="match status" value="1"/>
</dbReference>
<dbReference type="GO" id="GO:0016747">
    <property type="term" value="F:acyltransferase activity, transferring groups other than amino-acyl groups"/>
    <property type="evidence" value="ECO:0007669"/>
    <property type="project" value="InterPro"/>
</dbReference>
<feature type="domain" description="N-acetyltransferase" evidence="1">
    <location>
        <begin position="22"/>
        <end position="171"/>
    </location>
</feature>
<keyword evidence="3" id="KW-1185">Reference proteome</keyword>
<dbReference type="PANTHER" id="PTHR39173:SF1">
    <property type="entry name" value="ACETYLTRANSFERASE"/>
    <property type="match status" value="1"/>
</dbReference>
<evidence type="ECO:0000313" key="3">
    <source>
        <dbReference type="Proteomes" id="UP000029264"/>
    </source>
</evidence>
<keyword evidence="2" id="KW-0808">Transferase</keyword>
<evidence type="ECO:0000259" key="1">
    <source>
        <dbReference type="PROSITE" id="PS51186"/>
    </source>
</evidence>
<dbReference type="Pfam" id="PF13302">
    <property type="entry name" value="Acetyltransf_3"/>
    <property type="match status" value="1"/>
</dbReference>
<proteinExistence type="predicted"/>
<dbReference type="SUPFAM" id="SSF55729">
    <property type="entry name" value="Acyl-CoA N-acyltransferases (Nat)"/>
    <property type="match status" value="1"/>
</dbReference>